<dbReference type="SUPFAM" id="SSF56059">
    <property type="entry name" value="Glutathione synthetase ATP-binding domain-like"/>
    <property type="match status" value="1"/>
</dbReference>
<dbReference type="Gene3D" id="3.50.30.40">
    <property type="entry name" value="Ribonuclease E inhibitor RraA/RraA-like"/>
    <property type="match status" value="1"/>
</dbReference>
<dbReference type="GO" id="GO:0018169">
    <property type="term" value="F:ribosomal S6-glutamic acid ligase activity"/>
    <property type="evidence" value="ECO:0007669"/>
    <property type="project" value="TreeGrafter"/>
</dbReference>
<dbReference type="SUPFAM" id="SSF89562">
    <property type="entry name" value="RraA-like"/>
    <property type="match status" value="1"/>
</dbReference>
<name>A0AA35TGP9_GEOBA</name>
<evidence type="ECO:0000313" key="3">
    <source>
        <dbReference type="EMBL" id="CAI8047668.1"/>
    </source>
</evidence>
<feature type="binding site" evidence="1">
    <location>
        <position position="131"/>
    </location>
    <ligand>
        <name>substrate</name>
    </ligand>
</feature>
<keyword evidence="1" id="KW-0460">Magnesium</keyword>
<sequence>MNPVQTVSSEELELLKVADTPTICNVIELFDVLPRNTGYMDARIQACFPEMPPMVGYATTATLSTGNPHVRGIPTPVWMDNLHSWIQFLNPALLSSKISMSRLPRRHFGEVMCMTYQTFGCAGLITSGTGRDLDQVREINFPTFTDGTICSHGYHQITDINVPVHVGGITVYPGDLIHGDCNGVTTIPNHIAGSVARLCAEYMEAEGYVLDFLKTGKRDLEGLQAARAACAEKFAELQKHLVRGLEHEIRLIGGQSYRLTRTTLNQTDVDLVYVLPCDEQDTLKQLEAERLVINSIRAQEIAIDKIATSRLMVENNLPTPETIISQTPDAVVEMLDRYGIALLKSTNLCGGVGHRILRREGGTITTRRRDQTYQVAFGARNRLLDQTLVLAPPYYVQRFIGTTAQTNDRVYRMYVVGGSVVMGTMRVKEDVDTPEKSIINVATGARYEFLQTLDEEMVSFALRLADLIGFEIGVVDFLRDSAGHPLLIEADCDGCHLFICRKFQEAHGY</sequence>
<proteinExistence type="predicted"/>
<gene>
    <name evidence="3" type="ORF">GBAR_LOCUS26371</name>
</gene>
<dbReference type="AlphaFoldDB" id="A0AA35TGP9"/>
<reference evidence="3" key="1">
    <citation type="submission" date="2023-03" db="EMBL/GenBank/DDBJ databases">
        <authorList>
            <person name="Steffen K."/>
            <person name="Cardenas P."/>
        </authorList>
    </citation>
    <scope>NUCLEOTIDE SEQUENCE</scope>
</reference>
<evidence type="ECO:0000256" key="1">
    <source>
        <dbReference type="PIRSR" id="PIRSR605493-1"/>
    </source>
</evidence>
<dbReference type="PANTHER" id="PTHR21621">
    <property type="entry name" value="RIBOSOMAL PROTEIN S6 MODIFICATION PROTEIN"/>
    <property type="match status" value="1"/>
</dbReference>
<dbReference type="GO" id="GO:0005737">
    <property type="term" value="C:cytoplasm"/>
    <property type="evidence" value="ECO:0007669"/>
    <property type="project" value="TreeGrafter"/>
</dbReference>
<dbReference type="GO" id="GO:0046872">
    <property type="term" value="F:metal ion binding"/>
    <property type="evidence" value="ECO:0007669"/>
    <property type="project" value="UniProtKB-KW"/>
</dbReference>
<feature type="non-terminal residue" evidence="3">
    <location>
        <position position="1"/>
    </location>
</feature>
<dbReference type="EMBL" id="CASHTH010003672">
    <property type="protein sequence ID" value="CAI8047668.1"/>
    <property type="molecule type" value="Genomic_DNA"/>
</dbReference>
<feature type="binding site" evidence="1">
    <location>
        <position position="132"/>
    </location>
    <ligand>
        <name>Mg(2+)</name>
        <dbReference type="ChEBI" id="CHEBI:18420"/>
    </ligand>
</feature>
<dbReference type="InterPro" id="IPR036704">
    <property type="entry name" value="RraA/RraA-like_sf"/>
</dbReference>
<dbReference type="Proteomes" id="UP001174909">
    <property type="component" value="Unassembled WGS sequence"/>
</dbReference>
<dbReference type="InterPro" id="IPR013651">
    <property type="entry name" value="ATP-grasp_RimK-type"/>
</dbReference>
<comment type="caution">
    <text evidence="3">The sequence shown here is derived from an EMBL/GenBank/DDBJ whole genome shotgun (WGS) entry which is preliminary data.</text>
</comment>
<feature type="binding site" evidence="1">
    <location>
        <begin position="109"/>
        <end position="112"/>
    </location>
    <ligand>
        <name>substrate</name>
    </ligand>
</feature>
<organism evidence="3 4">
    <name type="scientific">Geodia barretti</name>
    <name type="common">Barrett's horny sponge</name>
    <dbReference type="NCBI Taxonomy" id="519541"/>
    <lineage>
        <taxon>Eukaryota</taxon>
        <taxon>Metazoa</taxon>
        <taxon>Porifera</taxon>
        <taxon>Demospongiae</taxon>
        <taxon>Heteroscleromorpha</taxon>
        <taxon>Tetractinellida</taxon>
        <taxon>Astrophorina</taxon>
        <taxon>Geodiidae</taxon>
        <taxon>Geodia</taxon>
    </lineage>
</organism>
<dbReference type="Gene3D" id="3.30.470.20">
    <property type="entry name" value="ATP-grasp fold, B domain"/>
    <property type="match status" value="1"/>
</dbReference>
<dbReference type="Pfam" id="PF08443">
    <property type="entry name" value="RimK"/>
    <property type="match status" value="1"/>
</dbReference>
<dbReference type="InterPro" id="IPR005493">
    <property type="entry name" value="RraA/RraA-like"/>
</dbReference>
<keyword evidence="4" id="KW-1185">Reference proteome</keyword>
<dbReference type="Pfam" id="PF03737">
    <property type="entry name" value="RraA-like"/>
    <property type="match status" value="1"/>
</dbReference>
<accession>A0AA35TGP9</accession>
<dbReference type="PANTHER" id="PTHR21621:SF0">
    <property type="entry name" value="BETA-CITRYLGLUTAMATE SYNTHASE B-RELATED"/>
    <property type="match status" value="1"/>
</dbReference>
<dbReference type="CDD" id="cd16841">
    <property type="entry name" value="RraA_family"/>
    <property type="match status" value="1"/>
</dbReference>
<keyword evidence="1" id="KW-0479">Metal-binding</keyword>
<evidence type="ECO:0000259" key="2">
    <source>
        <dbReference type="Pfam" id="PF08443"/>
    </source>
</evidence>
<comment type="cofactor">
    <cofactor evidence="1">
        <name>Mg(2+)</name>
        <dbReference type="ChEBI" id="CHEBI:18420"/>
    </cofactor>
</comment>
<feature type="domain" description="ATP-grasp fold RimK-type" evidence="2">
    <location>
        <begin position="303"/>
        <end position="489"/>
    </location>
</feature>
<protein>
    <submittedName>
        <fullName evidence="3">4-hydroxy-4-methyl-2-oxoglutarate aldolase</fullName>
    </submittedName>
</protein>
<evidence type="ECO:0000313" key="4">
    <source>
        <dbReference type="Proteomes" id="UP001174909"/>
    </source>
</evidence>